<evidence type="ECO:0000313" key="1">
    <source>
        <dbReference type="EMBL" id="OGF71603.1"/>
    </source>
</evidence>
<evidence type="ECO:0000313" key="2">
    <source>
        <dbReference type="Proteomes" id="UP000178743"/>
    </source>
</evidence>
<gene>
    <name evidence="1" type="ORF">A3C05_01200</name>
</gene>
<reference evidence="1 2" key="1">
    <citation type="journal article" date="2016" name="Nat. Commun.">
        <title>Thousands of microbial genomes shed light on interconnected biogeochemical processes in an aquifer system.</title>
        <authorList>
            <person name="Anantharaman K."/>
            <person name="Brown C.T."/>
            <person name="Hug L.A."/>
            <person name="Sharon I."/>
            <person name="Castelle C.J."/>
            <person name="Probst A.J."/>
            <person name="Thomas B.C."/>
            <person name="Singh A."/>
            <person name="Wilkins M.J."/>
            <person name="Karaoz U."/>
            <person name="Brodie E.L."/>
            <person name="Williams K.H."/>
            <person name="Hubbard S.S."/>
            <person name="Banfield J.F."/>
        </authorList>
    </citation>
    <scope>NUCLEOTIDE SEQUENCE [LARGE SCALE GENOMIC DNA]</scope>
</reference>
<sequence>MENKNGEQEHPKGQWSQSDLCECNHFRSHHPKLKRFTDGNHIPIGGWCDENCPCKKFVLKAKQNML</sequence>
<dbReference type="AlphaFoldDB" id="A0A1F5W7L4"/>
<proteinExistence type="predicted"/>
<accession>A0A1F5W7L4</accession>
<protein>
    <submittedName>
        <fullName evidence="1">Uncharacterized protein</fullName>
    </submittedName>
</protein>
<name>A0A1F5W7L4_9BACT</name>
<dbReference type="EMBL" id="MFHP01000031">
    <property type="protein sequence ID" value="OGF71603.1"/>
    <property type="molecule type" value="Genomic_DNA"/>
</dbReference>
<organism evidence="1 2">
    <name type="scientific">Candidatus Giovannonibacteria bacterium RIFCSPHIGHO2_02_FULL_45_40</name>
    <dbReference type="NCBI Taxonomy" id="1798337"/>
    <lineage>
        <taxon>Bacteria</taxon>
        <taxon>Candidatus Giovannoniibacteriota</taxon>
    </lineage>
</organism>
<comment type="caution">
    <text evidence="1">The sequence shown here is derived from an EMBL/GenBank/DDBJ whole genome shotgun (WGS) entry which is preliminary data.</text>
</comment>
<dbReference type="Proteomes" id="UP000178743">
    <property type="component" value="Unassembled WGS sequence"/>
</dbReference>